<dbReference type="InterPro" id="IPR050505">
    <property type="entry name" value="WDR55/POC1"/>
</dbReference>
<dbReference type="Proteomes" id="UP000664169">
    <property type="component" value="Unassembled WGS sequence"/>
</dbReference>
<evidence type="ECO:0000313" key="10">
    <source>
        <dbReference type="Proteomes" id="UP000664169"/>
    </source>
</evidence>
<dbReference type="SMART" id="SM00320">
    <property type="entry name" value="WD40"/>
    <property type="match status" value="3"/>
</dbReference>
<evidence type="ECO:0000313" key="9">
    <source>
        <dbReference type="EMBL" id="CAF9915369.1"/>
    </source>
</evidence>
<feature type="compositionally biased region" description="Basic residues" evidence="7">
    <location>
        <begin position="387"/>
        <end position="400"/>
    </location>
</feature>
<evidence type="ECO:0000256" key="2">
    <source>
        <dbReference type="ARBA" id="ARBA00022574"/>
    </source>
</evidence>
<dbReference type="Pfam" id="PF12894">
    <property type="entry name" value="ANAPC4_WD40"/>
    <property type="match status" value="1"/>
</dbReference>
<sequence length="416" mass="44327">MFETVCTYPLPSDLFAQAIHPREPLIAVGLASGHVRTFRLPVLSPSSPSTNSETSALSNGCGTVDTIWKTKRHNGSCRSLAYSSDGAHLFSAGTDGLVKMADSQSGRVVSKIAVPTRSKSKKQDDPVLIHALTPQTVILGTDSAAVHVYDLREKMETISSRPASSFYPHEDYISSITPLPPSETSTSGFPKQWVSTGGTTLAVTDVRKGVITRSEDQEEELLSSCFVSGLPKRGTSVGAKIIVGGAGGVLTLWEKGVWDDQDDRIAVDSGRGGGESLDVLANVPEALGRHLVAVGLGNGAVRIVQLGANKVVAEAKHDDLEGVTALGFEAEGRMISGGGQIVKVWQQEMDPAEEGIETSGKRQRASSSDEGSREGSDSSDSEPEQRQRKKKKKKKKKKSISSRNTKQNGILFGDLD</sequence>
<comment type="similarity">
    <text evidence="1">Belongs to the WD repeat WDR55 family.</text>
</comment>
<dbReference type="EMBL" id="CAJPDQ010000010">
    <property type="protein sequence ID" value="CAF9915369.1"/>
    <property type="molecule type" value="Genomic_DNA"/>
</dbReference>
<evidence type="ECO:0000256" key="1">
    <source>
        <dbReference type="ARBA" id="ARBA00007625"/>
    </source>
</evidence>
<evidence type="ECO:0000256" key="3">
    <source>
        <dbReference type="ARBA" id="ARBA00022737"/>
    </source>
</evidence>
<evidence type="ECO:0000259" key="8">
    <source>
        <dbReference type="Pfam" id="PF12894"/>
    </source>
</evidence>
<gene>
    <name evidence="9" type="primary">JIP5</name>
    <name evidence="9" type="ORF">GOMPHAMPRED_000723</name>
</gene>
<keyword evidence="3" id="KW-0677">Repeat</keyword>
<name>A0A8H3IIY9_9LECA</name>
<dbReference type="PROSITE" id="PS50082">
    <property type="entry name" value="WD_REPEATS_2"/>
    <property type="match status" value="1"/>
</dbReference>
<dbReference type="InterPro" id="IPR001680">
    <property type="entry name" value="WD40_rpt"/>
</dbReference>
<evidence type="ECO:0000256" key="4">
    <source>
        <dbReference type="ARBA" id="ARBA00039238"/>
    </source>
</evidence>
<reference evidence="9" key="1">
    <citation type="submission" date="2021-03" db="EMBL/GenBank/DDBJ databases">
        <authorList>
            <person name="Tagirdzhanova G."/>
        </authorList>
    </citation>
    <scope>NUCLEOTIDE SEQUENCE</scope>
</reference>
<dbReference type="PANTHER" id="PTHR44019:SF20">
    <property type="entry name" value="WD REPEAT-CONTAINING PROTEIN 55"/>
    <property type="match status" value="1"/>
</dbReference>
<dbReference type="InterPro" id="IPR036322">
    <property type="entry name" value="WD40_repeat_dom_sf"/>
</dbReference>
<keyword evidence="10" id="KW-1185">Reference proteome</keyword>
<dbReference type="Gene3D" id="2.130.10.10">
    <property type="entry name" value="YVTN repeat-like/Quinoprotein amine dehydrogenase"/>
    <property type="match status" value="2"/>
</dbReference>
<protein>
    <recommendedName>
        <fullName evidence="4">WD repeat-containing protein JIP5</fullName>
    </recommendedName>
    <alternativeName>
        <fullName evidence="5">WD repeat-containing protein jip5</fullName>
    </alternativeName>
</protein>
<dbReference type="OrthoDB" id="2288928at2759"/>
<comment type="caution">
    <text evidence="9">The sequence shown here is derived from an EMBL/GenBank/DDBJ whole genome shotgun (WGS) entry which is preliminary data.</text>
</comment>
<dbReference type="SUPFAM" id="SSF50978">
    <property type="entry name" value="WD40 repeat-like"/>
    <property type="match status" value="1"/>
</dbReference>
<feature type="region of interest" description="Disordered" evidence="7">
    <location>
        <begin position="352"/>
        <end position="416"/>
    </location>
</feature>
<dbReference type="AlphaFoldDB" id="A0A8H3IIY9"/>
<keyword evidence="2 6" id="KW-0853">WD repeat</keyword>
<proteinExistence type="inferred from homology"/>
<organism evidence="9 10">
    <name type="scientific">Gomphillus americanus</name>
    <dbReference type="NCBI Taxonomy" id="1940652"/>
    <lineage>
        <taxon>Eukaryota</taxon>
        <taxon>Fungi</taxon>
        <taxon>Dikarya</taxon>
        <taxon>Ascomycota</taxon>
        <taxon>Pezizomycotina</taxon>
        <taxon>Lecanoromycetes</taxon>
        <taxon>OSLEUM clade</taxon>
        <taxon>Ostropomycetidae</taxon>
        <taxon>Ostropales</taxon>
        <taxon>Graphidaceae</taxon>
        <taxon>Gomphilloideae</taxon>
        <taxon>Gomphillus</taxon>
    </lineage>
</organism>
<feature type="domain" description="Anaphase-promoting complex subunit 4-like WD40" evidence="8">
    <location>
        <begin position="22"/>
        <end position="115"/>
    </location>
</feature>
<evidence type="ECO:0000256" key="6">
    <source>
        <dbReference type="PROSITE-ProRule" id="PRU00221"/>
    </source>
</evidence>
<evidence type="ECO:0000256" key="7">
    <source>
        <dbReference type="SAM" id="MobiDB-lite"/>
    </source>
</evidence>
<evidence type="ECO:0000256" key="5">
    <source>
        <dbReference type="ARBA" id="ARBA00039514"/>
    </source>
</evidence>
<accession>A0A8H3IIY9</accession>
<dbReference type="PANTHER" id="PTHR44019">
    <property type="entry name" value="WD REPEAT-CONTAINING PROTEIN 55"/>
    <property type="match status" value="1"/>
</dbReference>
<feature type="repeat" description="WD" evidence="6">
    <location>
        <begin position="70"/>
        <end position="111"/>
    </location>
</feature>
<dbReference type="InterPro" id="IPR015943">
    <property type="entry name" value="WD40/YVTN_repeat-like_dom_sf"/>
</dbReference>
<dbReference type="InterPro" id="IPR024977">
    <property type="entry name" value="Apc4-like_WD40_dom"/>
</dbReference>